<dbReference type="RefSeq" id="WP_102365593.1">
    <property type="nucleotide sequence ID" value="NZ_CP020991.1"/>
</dbReference>
<dbReference type="Pfam" id="PF00583">
    <property type="entry name" value="Acetyltransf_1"/>
    <property type="match status" value="1"/>
</dbReference>
<dbReference type="EMBL" id="CP020991">
    <property type="protein sequence ID" value="AUO19382.1"/>
    <property type="molecule type" value="Genomic_DNA"/>
</dbReference>
<protein>
    <submittedName>
        <fullName evidence="2">GCN5-related N-acetyltransferase</fullName>
    </submittedName>
</protein>
<dbReference type="Gene3D" id="3.40.630.30">
    <property type="match status" value="1"/>
</dbReference>
<dbReference type="KEGG" id="mpec:B9O19_01221"/>
<dbReference type="SUPFAM" id="SSF55729">
    <property type="entry name" value="Acyl-CoA N-acyltransferases (Nat)"/>
    <property type="match status" value="1"/>
</dbReference>
<keyword evidence="3" id="KW-1185">Reference proteome</keyword>
<dbReference type="InterPro" id="IPR000182">
    <property type="entry name" value="GNAT_dom"/>
</dbReference>
<evidence type="ECO:0000259" key="1">
    <source>
        <dbReference type="PROSITE" id="PS51186"/>
    </source>
</evidence>
<dbReference type="GeneID" id="98062627"/>
<feature type="domain" description="N-acetyltransferase" evidence="1">
    <location>
        <begin position="1"/>
        <end position="139"/>
    </location>
</feature>
<organism evidence="2 3">
    <name type="scientific">Monoglobus pectinilyticus</name>
    <dbReference type="NCBI Taxonomy" id="1981510"/>
    <lineage>
        <taxon>Bacteria</taxon>
        <taxon>Bacillati</taxon>
        <taxon>Bacillota</taxon>
        <taxon>Clostridia</taxon>
        <taxon>Monoglobales</taxon>
        <taxon>Monoglobaceae</taxon>
        <taxon>Monoglobus</taxon>
    </lineage>
</organism>
<dbReference type="AlphaFoldDB" id="A0A2K9P291"/>
<keyword evidence="2" id="KW-0808">Transferase</keyword>
<accession>A0A2K9P291</accession>
<gene>
    <name evidence="2" type="ORF">B9O19_01221</name>
</gene>
<dbReference type="GO" id="GO:0016747">
    <property type="term" value="F:acyltransferase activity, transferring groups other than amino-acyl groups"/>
    <property type="evidence" value="ECO:0007669"/>
    <property type="project" value="InterPro"/>
</dbReference>
<dbReference type="Proteomes" id="UP000235589">
    <property type="component" value="Chromosome"/>
</dbReference>
<proteinExistence type="predicted"/>
<dbReference type="PROSITE" id="PS51186">
    <property type="entry name" value="GNAT"/>
    <property type="match status" value="1"/>
</dbReference>
<evidence type="ECO:0000313" key="3">
    <source>
        <dbReference type="Proteomes" id="UP000235589"/>
    </source>
</evidence>
<name>A0A2K9P291_9FIRM</name>
<reference evidence="2 3" key="1">
    <citation type="submission" date="2017-04" db="EMBL/GenBank/DDBJ databases">
        <title>Monoglobus pectinilyticus 14 draft genome.</title>
        <authorList>
            <person name="Kim C."/>
            <person name="Rosendale D.I."/>
            <person name="Kelly W.J."/>
            <person name="Tannock G.W."/>
            <person name="Patchett M.L."/>
            <person name="Jordens J.Z."/>
        </authorList>
    </citation>
    <scope>NUCLEOTIDE SEQUENCE [LARGE SCALE GENOMIC DNA]</scope>
    <source>
        <strain evidence="2 3">14</strain>
    </source>
</reference>
<dbReference type="OrthoDB" id="9796171at2"/>
<evidence type="ECO:0000313" key="2">
    <source>
        <dbReference type="EMBL" id="AUO19382.1"/>
    </source>
</evidence>
<dbReference type="InterPro" id="IPR016181">
    <property type="entry name" value="Acyl_CoA_acyltransferase"/>
</dbReference>
<sequence length="144" mass="16566">MIIESFNYLPLEAKNIRETVFVNEQGFNYEFDDIDDIATHLVLYTDDKAAATCRFFIDKVKDTYLIGRIAVLKNYGGLGLGSQLLQKAENLIAKKGGKLIRLSAQLQAVEFYRKNGYIDEGEPHYDESYPHVWMYKKLTDSLDK</sequence>